<feature type="transmembrane region" description="Helical" evidence="1">
    <location>
        <begin position="71"/>
        <end position="93"/>
    </location>
</feature>
<evidence type="ECO:0000313" key="2">
    <source>
        <dbReference type="EMBL" id="GES94907.1"/>
    </source>
</evidence>
<evidence type="ECO:0000313" key="3">
    <source>
        <dbReference type="Proteomes" id="UP000615446"/>
    </source>
</evidence>
<keyword evidence="1" id="KW-0812">Transmembrane</keyword>
<gene>
    <name evidence="2" type="ORF">RCL2_002160300</name>
</gene>
<feature type="transmembrane region" description="Helical" evidence="1">
    <location>
        <begin position="38"/>
        <end position="59"/>
    </location>
</feature>
<evidence type="ECO:0000256" key="1">
    <source>
        <dbReference type="SAM" id="Phobius"/>
    </source>
</evidence>
<comment type="caution">
    <text evidence="2">The sequence shown here is derived from an EMBL/GenBank/DDBJ whole genome shotgun (WGS) entry which is preliminary data.</text>
</comment>
<keyword evidence="1" id="KW-1133">Transmembrane helix</keyword>
<proteinExistence type="predicted"/>
<sequence length="148" mass="17284">MSIKNFLYGCFIFCMSLEYLKFQLFKRHELYLNEPVEYTYVVVNLINLIFYILLCGRCFSKRKRLPKEFMAANLICMWLMVLTNLLVTCSMYIPGKAYKEIAKSVGCKGYNNEEVGSRLNSEEDQLIMLFVSCAFSIERVFRLAAILS</sequence>
<keyword evidence="1" id="KW-0472">Membrane</keyword>
<name>A0A8H3LXL5_9GLOM</name>
<dbReference type="Proteomes" id="UP000615446">
    <property type="component" value="Unassembled WGS sequence"/>
</dbReference>
<organism evidence="2 3">
    <name type="scientific">Rhizophagus clarus</name>
    <dbReference type="NCBI Taxonomy" id="94130"/>
    <lineage>
        <taxon>Eukaryota</taxon>
        <taxon>Fungi</taxon>
        <taxon>Fungi incertae sedis</taxon>
        <taxon>Mucoromycota</taxon>
        <taxon>Glomeromycotina</taxon>
        <taxon>Glomeromycetes</taxon>
        <taxon>Glomerales</taxon>
        <taxon>Glomeraceae</taxon>
        <taxon>Rhizophagus</taxon>
    </lineage>
</organism>
<protein>
    <submittedName>
        <fullName evidence="2">Uncharacterized protein</fullName>
    </submittedName>
</protein>
<dbReference type="AlphaFoldDB" id="A0A8H3LXL5"/>
<dbReference type="EMBL" id="BLAL01000239">
    <property type="protein sequence ID" value="GES94907.1"/>
    <property type="molecule type" value="Genomic_DNA"/>
</dbReference>
<reference evidence="2" key="1">
    <citation type="submission" date="2019-10" db="EMBL/GenBank/DDBJ databases">
        <title>Conservation and host-specific expression of non-tandemly repeated heterogenous ribosome RNA gene in arbuscular mycorrhizal fungi.</title>
        <authorList>
            <person name="Maeda T."/>
            <person name="Kobayashi Y."/>
            <person name="Nakagawa T."/>
            <person name="Ezawa T."/>
            <person name="Yamaguchi K."/>
            <person name="Bino T."/>
            <person name="Nishimoto Y."/>
            <person name="Shigenobu S."/>
            <person name="Kawaguchi M."/>
        </authorList>
    </citation>
    <scope>NUCLEOTIDE SEQUENCE</scope>
    <source>
        <strain evidence="2">HR1</strain>
    </source>
</reference>
<accession>A0A8H3LXL5</accession>